<dbReference type="PANTHER" id="PTHR30012:SF0">
    <property type="entry name" value="TYPE II SECRETION SYSTEM PROTEIN F-RELATED"/>
    <property type="match status" value="1"/>
</dbReference>
<feature type="transmembrane region" description="Helical" evidence="7">
    <location>
        <begin position="134"/>
        <end position="152"/>
    </location>
</feature>
<evidence type="ECO:0000313" key="9">
    <source>
        <dbReference type="EMBL" id="OCX70582.1"/>
    </source>
</evidence>
<dbReference type="InterPro" id="IPR018076">
    <property type="entry name" value="T2SS_GspF_dom"/>
</dbReference>
<accession>A0A1C2J454</accession>
<evidence type="ECO:0000256" key="7">
    <source>
        <dbReference type="SAM" id="Phobius"/>
    </source>
</evidence>
<evidence type="ECO:0000256" key="6">
    <source>
        <dbReference type="ARBA" id="ARBA00023136"/>
    </source>
</evidence>
<evidence type="ECO:0000259" key="8">
    <source>
        <dbReference type="Pfam" id="PF00482"/>
    </source>
</evidence>
<evidence type="ECO:0000256" key="3">
    <source>
        <dbReference type="ARBA" id="ARBA00022475"/>
    </source>
</evidence>
<evidence type="ECO:0000256" key="2">
    <source>
        <dbReference type="ARBA" id="ARBA00005745"/>
    </source>
</evidence>
<evidence type="ECO:0000256" key="1">
    <source>
        <dbReference type="ARBA" id="ARBA00004651"/>
    </source>
</evidence>
<dbReference type="RefSeq" id="WP_065974465.1">
    <property type="nucleotide sequence ID" value="NZ_LGYM01000038.1"/>
</dbReference>
<gene>
    <name evidence="9" type="ORF">A6M23_13670</name>
</gene>
<feature type="domain" description="Type II secretion system protein GspF" evidence="8">
    <location>
        <begin position="237"/>
        <end position="353"/>
    </location>
</feature>
<sequence>MEIPYWIQEQLTRMARSLWGGEKRSAFYRRLAVYLNNGIPVRAATTRLLQQKSLQGGSGLMAAFDPDRLALQEIGDRLANGETLSQALRGWAPTADLSIIQAGELSGDLASGLRSAIEGQGIIGRMMGKIVGEAIDPIVMSGLGVYLVYIVGTKMVPPMELMSNPNTWPTLARALLPMAAAAQSPWSAVVFLLMIVGLVITIVSLPLWSQHGRRYVENIPPWSIYRMIIGAQWMIGFSRLVGAGITATDALGLQAKYARPWLRDRLLDAQQRMRNGRELGQAFIEGEMGFPDRILADDLSAFSGSGDFAKLLRSLGEEWLEDIERKVMGIVRIMALFANIGVNLLILLVVFGVFDLQNVMMASAHTG</sequence>
<organism evidence="9 10">
    <name type="scientific">Acidithiobacillus thiooxidans</name>
    <name type="common">Thiobacillus thiooxidans</name>
    <dbReference type="NCBI Taxonomy" id="930"/>
    <lineage>
        <taxon>Bacteria</taxon>
        <taxon>Pseudomonadati</taxon>
        <taxon>Pseudomonadota</taxon>
        <taxon>Acidithiobacillia</taxon>
        <taxon>Acidithiobacillales</taxon>
        <taxon>Acidithiobacillaceae</taxon>
        <taxon>Acidithiobacillus</taxon>
    </lineage>
</organism>
<feature type="transmembrane region" description="Helical" evidence="7">
    <location>
        <begin position="186"/>
        <end position="208"/>
    </location>
</feature>
<comment type="caution">
    <text evidence="9">The sequence shown here is derived from an EMBL/GenBank/DDBJ whole genome shotgun (WGS) entry which is preliminary data.</text>
</comment>
<evidence type="ECO:0000256" key="5">
    <source>
        <dbReference type="ARBA" id="ARBA00022989"/>
    </source>
</evidence>
<dbReference type="Gene3D" id="1.20.81.30">
    <property type="entry name" value="Type II secretion system (T2SS), domain F"/>
    <property type="match status" value="2"/>
</dbReference>
<dbReference type="AlphaFoldDB" id="A0A1C2J454"/>
<dbReference type="GO" id="GO:0005886">
    <property type="term" value="C:plasma membrane"/>
    <property type="evidence" value="ECO:0007669"/>
    <property type="project" value="UniProtKB-SubCell"/>
</dbReference>
<feature type="transmembrane region" description="Helical" evidence="7">
    <location>
        <begin position="333"/>
        <end position="354"/>
    </location>
</feature>
<protein>
    <recommendedName>
        <fullName evidence="8">Type II secretion system protein GspF domain-containing protein</fullName>
    </recommendedName>
</protein>
<keyword evidence="5 7" id="KW-1133">Transmembrane helix</keyword>
<name>A0A1C2J454_ACITH</name>
<dbReference type="PANTHER" id="PTHR30012">
    <property type="entry name" value="GENERAL SECRETION PATHWAY PROTEIN"/>
    <property type="match status" value="1"/>
</dbReference>
<dbReference type="InterPro" id="IPR003004">
    <property type="entry name" value="GspF/PilC"/>
</dbReference>
<proteinExistence type="inferred from homology"/>
<dbReference type="Pfam" id="PF00482">
    <property type="entry name" value="T2SSF"/>
    <property type="match status" value="2"/>
</dbReference>
<comment type="subcellular location">
    <subcellularLocation>
        <location evidence="1">Cell membrane</location>
        <topology evidence="1">Multi-pass membrane protein</topology>
    </subcellularLocation>
</comment>
<keyword evidence="10" id="KW-1185">Reference proteome</keyword>
<dbReference type="EMBL" id="LWRY01000160">
    <property type="protein sequence ID" value="OCX70582.1"/>
    <property type="molecule type" value="Genomic_DNA"/>
</dbReference>
<dbReference type="OrthoDB" id="7031359at2"/>
<dbReference type="InterPro" id="IPR042094">
    <property type="entry name" value="T2SS_GspF_sf"/>
</dbReference>
<evidence type="ECO:0000256" key="4">
    <source>
        <dbReference type="ARBA" id="ARBA00022692"/>
    </source>
</evidence>
<keyword evidence="6 7" id="KW-0472">Membrane</keyword>
<keyword evidence="3" id="KW-1003">Cell membrane</keyword>
<comment type="similarity">
    <text evidence="2">Belongs to the GSP F family.</text>
</comment>
<evidence type="ECO:0000313" key="10">
    <source>
        <dbReference type="Proteomes" id="UP000095008"/>
    </source>
</evidence>
<dbReference type="Proteomes" id="UP000095008">
    <property type="component" value="Unassembled WGS sequence"/>
</dbReference>
<keyword evidence="4 7" id="KW-0812">Transmembrane</keyword>
<feature type="domain" description="Type II secretion system protein GspF" evidence="8">
    <location>
        <begin position="27"/>
        <end position="157"/>
    </location>
</feature>
<reference evidence="9" key="1">
    <citation type="journal article" date="2016" name="Int. J. Mol. Sci.">
        <title>Comparative genomics of the extreme acidophile Acidithiobacillus thiooxidans reveals intraspecific divergence and niche adaptation.</title>
        <authorList>
            <person name="Zhang X."/>
            <person name="Feng X."/>
            <person name="Tao J."/>
            <person name="Ma L."/>
            <person name="Xiao Y."/>
            <person name="Liang Y."/>
            <person name="Liu X."/>
            <person name="Yin H."/>
        </authorList>
    </citation>
    <scope>NUCLEOTIDE SEQUENCE [LARGE SCALE GENOMIC DNA]</scope>
    <source>
        <strain evidence="9">DXS-W</strain>
    </source>
</reference>